<dbReference type="PANTHER" id="PTHR43289:SF6">
    <property type="entry name" value="SERINE_THREONINE-PROTEIN KINASE NEKL-3"/>
    <property type="match status" value="1"/>
</dbReference>
<dbReference type="Gene3D" id="1.10.510.10">
    <property type="entry name" value="Transferase(Phosphotransferase) domain 1"/>
    <property type="match status" value="1"/>
</dbReference>
<proteinExistence type="predicted"/>
<feature type="binding site" evidence="5">
    <location>
        <position position="38"/>
    </location>
    <ligand>
        <name>ATP</name>
        <dbReference type="ChEBI" id="CHEBI:30616"/>
    </ligand>
</feature>
<dbReference type="InterPro" id="IPR011009">
    <property type="entry name" value="Kinase-like_dom_sf"/>
</dbReference>
<dbReference type="PANTHER" id="PTHR43289">
    <property type="entry name" value="MITOGEN-ACTIVATED PROTEIN KINASE KINASE KINASE 20-RELATED"/>
    <property type="match status" value="1"/>
</dbReference>
<dbReference type="PROSITE" id="PS00108">
    <property type="entry name" value="PROTEIN_KINASE_ST"/>
    <property type="match status" value="1"/>
</dbReference>
<sequence>MNHEYIAHYQILDRLGKGAMGVVYRARDTRLERDVALKVLEVSSLEEQDAASYAARLLQEARSAARLNHPGIITVYDCGTWNGQPYLAMELVEGRSLKALLDRQRVLSVKQVIGLAKQMFDALGHAHDSQVVHRDIKPANLMLMPSGRLKIMDFGIAQLPTSDLTRTGTMLGSPRYMAPEQLAGQKQDGRADLFATGVVLYQALTGAQPFDGDHPVSIAYNILHSQPADPRSLQPATPAWLAELILTCLAKKREERFPDAHAALAALVRGQRGEASPSPMGDTTVIAAAPEEPLREAVPPQPSRPTDDQPSAAREHALALARLSWRGVAAASRHGWRGLRAAAIATWPHVRALSGRVRAGTPVAVAALRRGGNALAPHLRNAGQEMGKATATGWRSYRRLTPRGQLIGAAGAILVLSLGAAMLTVQPPEAREQIERAAVEPTSPLPEVKLIPVRKPDPAAEELAAAEPVYEDGAPTAARQRQLAEIYIPPQVEPLPQRQEPVIHTEPLDEAMVAEQQAPMEPERPANGLPGELRQASRELGTVLGNAWDCLRGQASCPQNPNPPADERRRP</sequence>
<evidence type="ECO:0000313" key="9">
    <source>
        <dbReference type="Proteomes" id="UP001061302"/>
    </source>
</evidence>
<dbReference type="Proteomes" id="UP001061302">
    <property type="component" value="Chromosome"/>
</dbReference>
<evidence type="ECO:0000256" key="6">
    <source>
        <dbReference type="SAM" id="MobiDB-lite"/>
    </source>
</evidence>
<dbReference type="GO" id="GO:0016301">
    <property type="term" value="F:kinase activity"/>
    <property type="evidence" value="ECO:0007669"/>
    <property type="project" value="UniProtKB-KW"/>
</dbReference>
<organism evidence="8 9">
    <name type="scientific">Chitiniphilus purpureus</name>
    <dbReference type="NCBI Taxonomy" id="2981137"/>
    <lineage>
        <taxon>Bacteria</taxon>
        <taxon>Pseudomonadati</taxon>
        <taxon>Pseudomonadota</taxon>
        <taxon>Betaproteobacteria</taxon>
        <taxon>Neisseriales</taxon>
        <taxon>Chitinibacteraceae</taxon>
        <taxon>Chitiniphilus</taxon>
    </lineage>
</organism>
<feature type="domain" description="Protein kinase" evidence="7">
    <location>
        <begin position="9"/>
        <end position="268"/>
    </location>
</feature>
<dbReference type="SUPFAM" id="SSF56112">
    <property type="entry name" value="Protein kinase-like (PK-like)"/>
    <property type="match status" value="1"/>
</dbReference>
<evidence type="ECO:0000313" key="8">
    <source>
        <dbReference type="EMBL" id="UXY14672.1"/>
    </source>
</evidence>
<keyword evidence="4 5" id="KW-0067">ATP-binding</keyword>
<dbReference type="RefSeq" id="WP_263123975.1">
    <property type="nucleotide sequence ID" value="NZ_CP106753.1"/>
</dbReference>
<evidence type="ECO:0000256" key="2">
    <source>
        <dbReference type="ARBA" id="ARBA00022741"/>
    </source>
</evidence>
<evidence type="ECO:0000256" key="4">
    <source>
        <dbReference type="ARBA" id="ARBA00022840"/>
    </source>
</evidence>
<dbReference type="InterPro" id="IPR000719">
    <property type="entry name" value="Prot_kinase_dom"/>
</dbReference>
<gene>
    <name evidence="8" type="ORF">N8I74_15310</name>
</gene>
<name>A0ABY6DKV8_9NEIS</name>
<feature type="region of interest" description="Disordered" evidence="6">
    <location>
        <begin position="552"/>
        <end position="571"/>
    </location>
</feature>
<keyword evidence="2 5" id="KW-0547">Nucleotide-binding</keyword>
<evidence type="ECO:0000259" key="7">
    <source>
        <dbReference type="PROSITE" id="PS50011"/>
    </source>
</evidence>
<evidence type="ECO:0000256" key="1">
    <source>
        <dbReference type="ARBA" id="ARBA00022679"/>
    </source>
</evidence>
<evidence type="ECO:0000256" key="3">
    <source>
        <dbReference type="ARBA" id="ARBA00022777"/>
    </source>
</evidence>
<accession>A0ABY6DKV8</accession>
<dbReference type="InterPro" id="IPR008271">
    <property type="entry name" value="Ser/Thr_kinase_AS"/>
</dbReference>
<keyword evidence="3 8" id="KW-0418">Kinase</keyword>
<keyword evidence="9" id="KW-1185">Reference proteome</keyword>
<dbReference type="PROSITE" id="PS50011">
    <property type="entry name" value="PROTEIN_KINASE_DOM"/>
    <property type="match status" value="1"/>
</dbReference>
<keyword evidence="1" id="KW-0808">Transferase</keyword>
<dbReference type="Gene3D" id="3.30.200.20">
    <property type="entry name" value="Phosphorylase Kinase, domain 1"/>
    <property type="match status" value="1"/>
</dbReference>
<protein>
    <submittedName>
        <fullName evidence="8">Protein kinase</fullName>
    </submittedName>
</protein>
<reference evidence="8" key="1">
    <citation type="submission" date="2022-10" db="EMBL/GenBank/DDBJ databases">
        <title>Chitiniphilus purpureus sp. nov., a novel chitin-degrading bacterium isolated from crawfish pond sediment.</title>
        <authorList>
            <person name="Li K."/>
        </authorList>
    </citation>
    <scope>NUCLEOTIDE SEQUENCE</scope>
    <source>
        <strain evidence="8">CD1</strain>
    </source>
</reference>
<dbReference type="CDD" id="cd14014">
    <property type="entry name" value="STKc_PknB_like"/>
    <property type="match status" value="1"/>
</dbReference>
<feature type="region of interest" description="Disordered" evidence="6">
    <location>
        <begin position="291"/>
        <end position="314"/>
    </location>
</feature>
<evidence type="ECO:0000256" key="5">
    <source>
        <dbReference type="PROSITE-ProRule" id="PRU10141"/>
    </source>
</evidence>
<dbReference type="InterPro" id="IPR017441">
    <property type="entry name" value="Protein_kinase_ATP_BS"/>
</dbReference>
<dbReference type="SMART" id="SM00220">
    <property type="entry name" value="S_TKc"/>
    <property type="match status" value="1"/>
</dbReference>
<dbReference type="PROSITE" id="PS00107">
    <property type="entry name" value="PROTEIN_KINASE_ATP"/>
    <property type="match status" value="1"/>
</dbReference>
<dbReference type="EMBL" id="CP106753">
    <property type="protein sequence ID" value="UXY14672.1"/>
    <property type="molecule type" value="Genomic_DNA"/>
</dbReference>
<dbReference type="Pfam" id="PF00069">
    <property type="entry name" value="Pkinase"/>
    <property type="match status" value="1"/>
</dbReference>